<evidence type="ECO:0000256" key="1">
    <source>
        <dbReference type="ARBA" id="ARBA00022729"/>
    </source>
</evidence>
<gene>
    <name evidence="5" type="ORF">RSE6_06010</name>
</gene>
<dbReference type="InterPro" id="IPR018466">
    <property type="entry name" value="Kre9/Knh1-like_N"/>
</dbReference>
<sequence length="214" mass="20855">MQFSFTFIAAAALAVVSAKPIIGNGPASFVGVQAGKSFVISWAEASGPVTLSLQNGEGNDLKDVSVIQSGLSGAAGNYTWSIPSTLPSDFYAIKIADSTSVPNYSVLFEITGGPSTSASSSASSSASGSSTSTRSSASTSATSASNSTITSSSSSSSRTGSATSTGTASRTATSSSGSSPTSSGTAPPNSNSGASIASPLAFVLLSFAALITLN</sequence>
<feature type="region of interest" description="Disordered" evidence="2">
    <location>
        <begin position="114"/>
        <end position="191"/>
    </location>
</feature>
<feature type="domain" description="Yeast cell wall synthesis Kre9/Knh1-like N-terminal" evidence="4">
    <location>
        <begin position="26"/>
        <end position="110"/>
    </location>
</feature>
<dbReference type="InterPro" id="IPR052982">
    <property type="entry name" value="SRP1/TIP1-like"/>
</dbReference>
<dbReference type="Proteomes" id="UP000177625">
    <property type="component" value="Unassembled WGS sequence"/>
</dbReference>
<dbReference type="PANTHER" id="PTHR40633">
    <property type="entry name" value="MATRIX PROTEIN, PUTATIVE (AFU_ORTHOLOGUE AFUA_8G05410)-RELATED"/>
    <property type="match status" value="1"/>
</dbReference>
<dbReference type="Pfam" id="PF10342">
    <property type="entry name" value="Kre9_KNH"/>
    <property type="match status" value="1"/>
</dbReference>
<evidence type="ECO:0000313" key="5">
    <source>
        <dbReference type="EMBL" id="CZT45679.1"/>
    </source>
</evidence>
<reference evidence="6" key="1">
    <citation type="submission" date="2016-03" db="EMBL/GenBank/DDBJ databases">
        <authorList>
            <person name="Guldener U."/>
        </authorList>
    </citation>
    <scope>NUCLEOTIDE SEQUENCE [LARGE SCALE GENOMIC DNA]</scope>
</reference>
<keyword evidence="6" id="KW-1185">Reference proteome</keyword>
<feature type="signal peptide" evidence="3">
    <location>
        <begin position="1"/>
        <end position="18"/>
    </location>
</feature>
<organism evidence="5 6">
    <name type="scientific">Rhynchosporium secalis</name>
    <name type="common">Barley scald fungus</name>
    <dbReference type="NCBI Taxonomy" id="38038"/>
    <lineage>
        <taxon>Eukaryota</taxon>
        <taxon>Fungi</taxon>
        <taxon>Dikarya</taxon>
        <taxon>Ascomycota</taxon>
        <taxon>Pezizomycotina</taxon>
        <taxon>Leotiomycetes</taxon>
        <taxon>Helotiales</taxon>
        <taxon>Ploettnerulaceae</taxon>
        <taxon>Rhynchosporium</taxon>
    </lineage>
</organism>
<name>A0A1E1M9B0_RHYSE</name>
<keyword evidence="1 3" id="KW-0732">Signal</keyword>
<feature type="chain" id="PRO_5009448057" description="Yeast cell wall synthesis Kre9/Knh1-like N-terminal domain-containing protein" evidence="3">
    <location>
        <begin position="19"/>
        <end position="214"/>
    </location>
</feature>
<dbReference type="EMBL" id="FJVC01000217">
    <property type="protein sequence ID" value="CZT45679.1"/>
    <property type="molecule type" value="Genomic_DNA"/>
</dbReference>
<dbReference type="AlphaFoldDB" id="A0A1E1M9B0"/>
<evidence type="ECO:0000256" key="2">
    <source>
        <dbReference type="SAM" id="MobiDB-lite"/>
    </source>
</evidence>
<protein>
    <recommendedName>
        <fullName evidence="4">Yeast cell wall synthesis Kre9/Knh1-like N-terminal domain-containing protein</fullName>
    </recommendedName>
</protein>
<evidence type="ECO:0000313" key="6">
    <source>
        <dbReference type="Proteomes" id="UP000177625"/>
    </source>
</evidence>
<evidence type="ECO:0000259" key="4">
    <source>
        <dbReference type="Pfam" id="PF10342"/>
    </source>
</evidence>
<accession>A0A1E1M9B0</accession>
<evidence type="ECO:0000256" key="3">
    <source>
        <dbReference type="SAM" id="SignalP"/>
    </source>
</evidence>
<dbReference type="PANTHER" id="PTHR40633:SF1">
    <property type="entry name" value="GPI ANCHORED SERINE-THREONINE RICH PROTEIN (AFU_ORTHOLOGUE AFUA_1G03630)"/>
    <property type="match status" value="1"/>
</dbReference>
<proteinExistence type="predicted"/>